<dbReference type="Pfam" id="PF07730">
    <property type="entry name" value="HisKA_3"/>
    <property type="match status" value="1"/>
</dbReference>
<keyword evidence="6" id="KW-0472">Membrane</keyword>
<keyword evidence="2 8" id="KW-0418">Kinase</keyword>
<evidence type="ECO:0000256" key="1">
    <source>
        <dbReference type="ARBA" id="ARBA00022679"/>
    </source>
</evidence>
<evidence type="ECO:0000256" key="2">
    <source>
        <dbReference type="ARBA" id="ARBA00022777"/>
    </source>
</evidence>
<dbReference type="Gene3D" id="1.20.5.1930">
    <property type="match status" value="1"/>
</dbReference>
<feature type="region of interest" description="Disordered" evidence="5">
    <location>
        <begin position="390"/>
        <end position="410"/>
    </location>
</feature>
<dbReference type="RefSeq" id="WP_076819113.1">
    <property type="nucleotide sequence ID" value="NZ_MOMC01000046.1"/>
</dbReference>
<keyword evidence="6" id="KW-1133">Transmembrane helix</keyword>
<evidence type="ECO:0000256" key="4">
    <source>
        <dbReference type="SAM" id="Coils"/>
    </source>
</evidence>
<sequence length="421" mass="44728">METDQLTPDGPQGWAKVRGWLFEPIRGGDALGRTAGITRWRRTSGIWLIYLAYAFADLADERNPARVVLAIVLMGAFCYLYVVPLPRAMFAGPRRDQVTVLVGGPLIMVTYLVLVGRGGLIFPTFLAVAFALLLVPAVSLPIVVAMAAAVTWLPQYVPSWHAHGAQWSTSGPIALVMFAIYAMRAGARHQIELARARQEIERLAQEQERLRISRDLHDLLGHALTTITVKAELAAKLATRAPERAAAEMSQVAALGRECLADVRATVAGYRQVSLVTELATAREVLSAAGIRTELPAAVEDVPVANRELFGWVLREAVTNVVRHSGASSVRVVVTDRSIEIVDDGVGTSPAAESADPKAPALARPSGGGSGLVGLAERIAAAGGRLESGPAHGLAPAAGNGPSPRHNGTIRGFRLRATIPA</sequence>
<feature type="coiled-coil region" evidence="4">
    <location>
        <begin position="186"/>
        <end position="213"/>
    </location>
</feature>
<evidence type="ECO:0000259" key="7">
    <source>
        <dbReference type="Pfam" id="PF07730"/>
    </source>
</evidence>
<feature type="region of interest" description="Disordered" evidence="5">
    <location>
        <begin position="345"/>
        <end position="367"/>
    </location>
</feature>
<evidence type="ECO:0000256" key="5">
    <source>
        <dbReference type="SAM" id="MobiDB-lite"/>
    </source>
</evidence>
<feature type="domain" description="Signal transduction histidine kinase subgroup 3 dimerisation and phosphoacceptor" evidence="7">
    <location>
        <begin position="208"/>
        <end position="274"/>
    </location>
</feature>
<dbReference type="GO" id="GO:0016020">
    <property type="term" value="C:membrane"/>
    <property type="evidence" value="ECO:0007669"/>
    <property type="project" value="InterPro"/>
</dbReference>
<dbReference type="PANTHER" id="PTHR24421:SF63">
    <property type="entry name" value="SENSOR HISTIDINE KINASE DESK"/>
    <property type="match status" value="1"/>
</dbReference>
<dbReference type="InterPro" id="IPR036890">
    <property type="entry name" value="HATPase_C_sf"/>
</dbReference>
<dbReference type="InterPro" id="IPR011712">
    <property type="entry name" value="Sig_transdc_His_kin_sub3_dim/P"/>
</dbReference>
<keyword evidence="6" id="KW-0812">Transmembrane</keyword>
<proteinExistence type="predicted"/>
<dbReference type="Proteomes" id="UP000188929">
    <property type="component" value="Unassembled WGS sequence"/>
</dbReference>
<dbReference type="PANTHER" id="PTHR24421">
    <property type="entry name" value="NITRATE/NITRITE SENSOR PROTEIN NARX-RELATED"/>
    <property type="match status" value="1"/>
</dbReference>
<dbReference type="InterPro" id="IPR050482">
    <property type="entry name" value="Sensor_HK_TwoCompSys"/>
</dbReference>
<keyword evidence="4" id="KW-0175">Coiled coil</keyword>
<keyword evidence="9" id="KW-1185">Reference proteome</keyword>
<dbReference type="GO" id="GO:0000155">
    <property type="term" value="F:phosphorelay sensor kinase activity"/>
    <property type="evidence" value="ECO:0007669"/>
    <property type="project" value="InterPro"/>
</dbReference>
<protein>
    <submittedName>
        <fullName evidence="8">Histidine kinase</fullName>
    </submittedName>
</protein>
<name>A0A1V2I8U2_9ACTN</name>
<dbReference type="AlphaFoldDB" id="A0A1V2I8U2"/>
<feature type="transmembrane region" description="Helical" evidence="6">
    <location>
        <begin position="165"/>
        <end position="183"/>
    </location>
</feature>
<keyword evidence="1" id="KW-0808">Transferase</keyword>
<feature type="transmembrane region" description="Helical" evidence="6">
    <location>
        <begin position="97"/>
        <end position="114"/>
    </location>
</feature>
<evidence type="ECO:0000256" key="6">
    <source>
        <dbReference type="SAM" id="Phobius"/>
    </source>
</evidence>
<evidence type="ECO:0000313" key="9">
    <source>
        <dbReference type="Proteomes" id="UP000188929"/>
    </source>
</evidence>
<gene>
    <name evidence="8" type="ORF">BL253_22155</name>
</gene>
<dbReference type="STRING" id="1834516.BL253_22155"/>
<dbReference type="EMBL" id="MOMC01000046">
    <property type="protein sequence ID" value="ONH27274.1"/>
    <property type="molecule type" value="Genomic_DNA"/>
</dbReference>
<dbReference type="SUPFAM" id="SSF55874">
    <property type="entry name" value="ATPase domain of HSP90 chaperone/DNA topoisomerase II/histidine kinase"/>
    <property type="match status" value="1"/>
</dbReference>
<keyword evidence="3" id="KW-0902">Two-component regulatory system</keyword>
<reference evidence="9" key="1">
    <citation type="submission" date="2016-10" db="EMBL/GenBank/DDBJ databases">
        <title>Frankia sp. NRRL B-16386 Genome sequencing.</title>
        <authorList>
            <person name="Ghodhbane-Gtari F."/>
            <person name="Swanson E."/>
            <person name="Gueddou A."/>
            <person name="Hezbri K."/>
            <person name="Ktari K."/>
            <person name="Nouioui I."/>
            <person name="Morris K."/>
            <person name="Simpson S."/>
            <person name="Abebe-Akele F."/>
            <person name="Thomas K."/>
            <person name="Gtari M."/>
            <person name="Tisa L.S."/>
        </authorList>
    </citation>
    <scope>NUCLEOTIDE SEQUENCE [LARGE SCALE GENOMIC DNA]</scope>
    <source>
        <strain evidence="9">NRRL B-16386</strain>
    </source>
</reference>
<comment type="caution">
    <text evidence="8">The sequence shown here is derived from an EMBL/GenBank/DDBJ whole genome shotgun (WGS) entry which is preliminary data.</text>
</comment>
<dbReference type="Gene3D" id="3.30.565.10">
    <property type="entry name" value="Histidine kinase-like ATPase, C-terminal domain"/>
    <property type="match status" value="1"/>
</dbReference>
<feature type="transmembrane region" description="Helical" evidence="6">
    <location>
        <begin position="67"/>
        <end position="85"/>
    </location>
</feature>
<dbReference type="GO" id="GO:0046983">
    <property type="term" value="F:protein dimerization activity"/>
    <property type="evidence" value="ECO:0007669"/>
    <property type="project" value="InterPro"/>
</dbReference>
<accession>A0A1V2I8U2</accession>
<evidence type="ECO:0000313" key="8">
    <source>
        <dbReference type="EMBL" id="ONH27274.1"/>
    </source>
</evidence>
<feature type="transmembrane region" description="Helical" evidence="6">
    <location>
        <begin position="126"/>
        <end position="153"/>
    </location>
</feature>
<evidence type="ECO:0000256" key="3">
    <source>
        <dbReference type="ARBA" id="ARBA00023012"/>
    </source>
</evidence>
<dbReference type="OrthoDB" id="5241784at2"/>
<organism evidence="8 9">
    <name type="scientific">Pseudofrankia asymbiotica</name>
    <dbReference type="NCBI Taxonomy" id="1834516"/>
    <lineage>
        <taxon>Bacteria</taxon>
        <taxon>Bacillati</taxon>
        <taxon>Actinomycetota</taxon>
        <taxon>Actinomycetes</taxon>
        <taxon>Frankiales</taxon>
        <taxon>Frankiaceae</taxon>
        <taxon>Pseudofrankia</taxon>
    </lineage>
</organism>